<keyword evidence="3 8" id="KW-1134">Transmembrane beta strand</keyword>
<evidence type="ECO:0000256" key="5">
    <source>
        <dbReference type="ARBA" id="ARBA00023077"/>
    </source>
</evidence>
<proteinExistence type="inferred from homology"/>
<evidence type="ECO:0000256" key="8">
    <source>
        <dbReference type="PROSITE-ProRule" id="PRU01360"/>
    </source>
</evidence>
<dbReference type="Gene3D" id="2.170.130.10">
    <property type="entry name" value="TonB-dependent receptor, plug domain"/>
    <property type="match status" value="1"/>
</dbReference>
<accession>A0A7W4IWH8</accession>
<evidence type="ECO:0000313" key="14">
    <source>
        <dbReference type="Proteomes" id="UP000559860"/>
    </source>
</evidence>
<keyword evidence="10" id="KW-0732">Signal</keyword>
<dbReference type="Gene3D" id="2.40.170.20">
    <property type="entry name" value="TonB-dependent receptor, beta-barrel domain"/>
    <property type="match status" value="1"/>
</dbReference>
<gene>
    <name evidence="13" type="ORF">HLH36_18460</name>
</gene>
<comment type="similarity">
    <text evidence="8 9">Belongs to the TonB-dependent receptor family.</text>
</comment>
<feature type="chain" id="PRO_5030971259" evidence="10">
    <location>
        <begin position="26"/>
        <end position="785"/>
    </location>
</feature>
<comment type="subcellular location">
    <subcellularLocation>
        <location evidence="1 8">Cell outer membrane</location>
        <topology evidence="1 8">Multi-pass membrane protein</topology>
    </subcellularLocation>
</comment>
<evidence type="ECO:0000256" key="2">
    <source>
        <dbReference type="ARBA" id="ARBA00022448"/>
    </source>
</evidence>
<dbReference type="InterPro" id="IPR012910">
    <property type="entry name" value="Plug_dom"/>
</dbReference>
<reference evidence="13 14" key="1">
    <citation type="submission" date="2020-04" db="EMBL/GenBank/DDBJ databases">
        <title>Description of novel Gluconacetobacter.</title>
        <authorList>
            <person name="Sombolestani A."/>
        </authorList>
    </citation>
    <scope>NUCLEOTIDE SEQUENCE [LARGE SCALE GENOMIC DNA]</scope>
    <source>
        <strain evidence="13 14">LMG 27801</strain>
    </source>
</reference>
<evidence type="ECO:0000256" key="1">
    <source>
        <dbReference type="ARBA" id="ARBA00004571"/>
    </source>
</evidence>
<feature type="domain" description="TonB-dependent receptor-like beta-barrel" evidence="11">
    <location>
        <begin position="285"/>
        <end position="743"/>
    </location>
</feature>
<evidence type="ECO:0000313" key="13">
    <source>
        <dbReference type="EMBL" id="MBB2170301.1"/>
    </source>
</evidence>
<keyword evidence="7 8" id="KW-0998">Cell outer membrane</keyword>
<dbReference type="Pfam" id="PF07715">
    <property type="entry name" value="Plug"/>
    <property type="match status" value="1"/>
</dbReference>
<organism evidence="13 14">
    <name type="scientific">Gluconacetobacter aggeris</name>
    <dbReference type="NCBI Taxonomy" id="1286186"/>
    <lineage>
        <taxon>Bacteria</taxon>
        <taxon>Pseudomonadati</taxon>
        <taxon>Pseudomonadota</taxon>
        <taxon>Alphaproteobacteria</taxon>
        <taxon>Acetobacterales</taxon>
        <taxon>Acetobacteraceae</taxon>
        <taxon>Gluconacetobacter</taxon>
    </lineage>
</organism>
<name>A0A7W4IWH8_9PROT</name>
<dbReference type="SUPFAM" id="SSF56935">
    <property type="entry name" value="Porins"/>
    <property type="match status" value="1"/>
</dbReference>
<keyword evidence="6 8" id="KW-0472">Membrane</keyword>
<comment type="caution">
    <text evidence="13">The sequence shown here is derived from an EMBL/GenBank/DDBJ whole genome shotgun (WGS) entry which is preliminary data.</text>
</comment>
<evidence type="ECO:0000259" key="11">
    <source>
        <dbReference type="Pfam" id="PF00593"/>
    </source>
</evidence>
<sequence length="785" mass="86139">MRGFLLASAASLAAGTCVLSIPALAAADGPADEQVIVTGTRDPHQTVRKSISPITVVSAQQLKATGQPDLRDALVQLDPSITRPGVTSGNANMTSTISLRGLTSDQTLILVNGKRRHSTSIMTDDTGSPENGTTPVDLGMFPMSSIDHIEVLQDGAAALYGSDAIAGVVNIILKNKPSGLDLHSVNGGYYAGDGFTTDNTVSWGTSLTDRGYFHLDGEFKHQDHTNRGDIDTRVDKKVNQYFGNPQETKVSLGYNMGYHITNKVEFYSFSSYAHRASWSYQNYRTPAILPEIYPFGFSPVSSLDEDDFNVAVGFRGELFDGWNWDLSTSYGEDHSHFDLNDSVNTMLYADTGHTPTHFHVMSFSNRQWTTDFGIRKAFDVPLLAGPLNFSIGAQYRNDAYNVNPGDPASYYGSGPQGQSGLNQLSYTRASRDVTAGYVGLSTRLLKNWQVDFAGRFEHYTDSGDTETGKVSMRYDVNKYLALRGGISNGFRAPTLAEQYYTSLSTTPTGANGVVAVNSATARALGSKPLRPERSMNFSAGFLLNPLRNLNITVDAYQITVRHRIVEGGVYNGQRAIDALEAGGYQVDSTVTPDSVSVQYFSNGADTRTRGVNVTAGYRTDFGRYGRVNWDVSLNLNETKVLRDYLDSNGNPLLSAQGIGYLTTAFPRNKLIFGGSWHKGKWDVSIHEMRWGHTINQLQYVTGPNAWSNQIFYQMYSKPKFQTNVLVGYQATERLHVALGANNLFNEYPSRIPLNTSYVGVVPYDSSAQQLGFNGGYYYLSLDYSL</sequence>
<dbReference type="PROSITE" id="PS52016">
    <property type="entry name" value="TONB_DEPENDENT_REC_3"/>
    <property type="match status" value="1"/>
</dbReference>
<evidence type="ECO:0000256" key="7">
    <source>
        <dbReference type="ARBA" id="ARBA00023237"/>
    </source>
</evidence>
<dbReference type="InterPro" id="IPR037066">
    <property type="entry name" value="Plug_dom_sf"/>
</dbReference>
<keyword evidence="5 9" id="KW-0798">TonB box</keyword>
<keyword evidence="4 8" id="KW-0812">Transmembrane</keyword>
<evidence type="ECO:0000256" key="9">
    <source>
        <dbReference type="RuleBase" id="RU003357"/>
    </source>
</evidence>
<dbReference type="AlphaFoldDB" id="A0A7W4IWH8"/>
<dbReference type="Proteomes" id="UP000559860">
    <property type="component" value="Unassembled WGS sequence"/>
</dbReference>
<dbReference type="EMBL" id="JABEQD010000021">
    <property type="protein sequence ID" value="MBB2170301.1"/>
    <property type="molecule type" value="Genomic_DNA"/>
</dbReference>
<dbReference type="PANTHER" id="PTHR47234:SF3">
    <property type="entry name" value="SECRETIN_TONB SHORT N-TERMINAL DOMAIN-CONTAINING PROTEIN"/>
    <property type="match status" value="1"/>
</dbReference>
<evidence type="ECO:0000256" key="4">
    <source>
        <dbReference type="ARBA" id="ARBA00022692"/>
    </source>
</evidence>
<evidence type="ECO:0000256" key="3">
    <source>
        <dbReference type="ARBA" id="ARBA00022452"/>
    </source>
</evidence>
<dbReference type="CDD" id="cd01347">
    <property type="entry name" value="ligand_gated_channel"/>
    <property type="match status" value="1"/>
</dbReference>
<evidence type="ECO:0000259" key="12">
    <source>
        <dbReference type="Pfam" id="PF07715"/>
    </source>
</evidence>
<dbReference type="PANTHER" id="PTHR47234">
    <property type="match status" value="1"/>
</dbReference>
<protein>
    <submittedName>
        <fullName evidence="13">TonB-dependent receptor</fullName>
    </submittedName>
</protein>
<dbReference type="InterPro" id="IPR036942">
    <property type="entry name" value="Beta-barrel_TonB_sf"/>
</dbReference>
<dbReference type="GO" id="GO:0009279">
    <property type="term" value="C:cell outer membrane"/>
    <property type="evidence" value="ECO:0007669"/>
    <property type="project" value="UniProtKB-SubCell"/>
</dbReference>
<evidence type="ECO:0000256" key="10">
    <source>
        <dbReference type="SAM" id="SignalP"/>
    </source>
</evidence>
<keyword evidence="2 8" id="KW-0813">Transport</keyword>
<keyword evidence="13" id="KW-0675">Receptor</keyword>
<dbReference type="Pfam" id="PF00593">
    <property type="entry name" value="TonB_dep_Rec_b-barrel"/>
    <property type="match status" value="1"/>
</dbReference>
<feature type="signal peptide" evidence="10">
    <location>
        <begin position="1"/>
        <end position="25"/>
    </location>
</feature>
<keyword evidence="14" id="KW-1185">Reference proteome</keyword>
<evidence type="ECO:0000256" key="6">
    <source>
        <dbReference type="ARBA" id="ARBA00023136"/>
    </source>
</evidence>
<dbReference type="InterPro" id="IPR000531">
    <property type="entry name" value="Beta-barrel_TonB"/>
</dbReference>
<dbReference type="InterPro" id="IPR039426">
    <property type="entry name" value="TonB-dep_rcpt-like"/>
</dbReference>
<feature type="domain" description="TonB-dependent receptor plug" evidence="12">
    <location>
        <begin position="47"/>
        <end position="168"/>
    </location>
</feature>